<keyword evidence="1" id="KW-0472">Membrane</keyword>
<keyword evidence="1" id="KW-0812">Transmembrane</keyword>
<evidence type="ECO:0000313" key="3">
    <source>
        <dbReference type="EMBL" id="KAH9425072.1"/>
    </source>
</evidence>
<feature type="transmembrane region" description="Helical" evidence="1">
    <location>
        <begin position="320"/>
        <end position="340"/>
    </location>
</feature>
<dbReference type="SUPFAM" id="SSF50494">
    <property type="entry name" value="Trypsin-like serine proteases"/>
    <property type="match status" value="1"/>
</dbReference>
<feature type="signal peptide" evidence="2">
    <location>
        <begin position="1"/>
        <end position="23"/>
    </location>
</feature>
<protein>
    <recommendedName>
        <fullName evidence="5">Peptidase S1 domain-containing protein</fullName>
    </recommendedName>
</protein>
<reference evidence="3 4" key="2">
    <citation type="journal article" date="2022" name="Mol. Biol. Evol.">
        <title>Comparative Genomics Reveals Insights into the Divergent Evolution of Astigmatic Mites and Household Pest Adaptations.</title>
        <authorList>
            <person name="Xiong Q."/>
            <person name="Wan A.T."/>
            <person name="Liu X."/>
            <person name="Fung C.S."/>
            <person name="Xiao X."/>
            <person name="Malainual N."/>
            <person name="Hou J."/>
            <person name="Wang L."/>
            <person name="Wang M."/>
            <person name="Yang K.Y."/>
            <person name="Cui Y."/>
            <person name="Leung E.L."/>
            <person name="Nong W."/>
            <person name="Shin S.K."/>
            <person name="Au S.W."/>
            <person name="Jeong K.Y."/>
            <person name="Chew F.T."/>
            <person name="Hui J.H."/>
            <person name="Leung T.F."/>
            <person name="Tungtrongchitr A."/>
            <person name="Zhong N."/>
            <person name="Liu Z."/>
            <person name="Tsui S.K."/>
        </authorList>
    </citation>
    <scope>NUCLEOTIDE SEQUENCE [LARGE SCALE GENOMIC DNA]</scope>
    <source>
        <strain evidence="3">Derp</strain>
    </source>
</reference>
<name>A0ABQ8JRA7_DERPT</name>
<keyword evidence="1" id="KW-1133">Transmembrane helix</keyword>
<evidence type="ECO:0008006" key="5">
    <source>
        <dbReference type="Google" id="ProtNLM"/>
    </source>
</evidence>
<sequence>MSIVRSNLFKLFVLLSITKCHYGHYRFMAAIIHKKEMLASCAGIIIGYDGEILVPAKCMENINRNKADYFVYINQNNWNNNYQSIDNKYSFEIKEIIYYSNVNKPFNNMAIVKTNFNKKRISISRITFLNDHMMMMDVGNLKNCQFIGWWHNNTQLVTINVSLKNQYDNCMNLLKNVEKQDIYCLDIQIDCIHWYGHFFGALICTIQIDTEQMYVALSVAKFFIQKCESVNNIVYVAFKISNIKDWIKRKVQTSSFFDPNLIKKTKSTIKLNEEKFIHNRNNIQHKESTNKHEPNLFEFNNTGWDFKFVFHYLAIDEINLIPCILFFVLMFIAISLFTWLECVYI</sequence>
<dbReference type="InterPro" id="IPR009003">
    <property type="entry name" value="Peptidase_S1_PA"/>
</dbReference>
<keyword evidence="4" id="KW-1185">Reference proteome</keyword>
<proteinExistence type="predicted"/>
<accession>A0ABQ8JRA7</accession>
<gene>
    <name evidence="3" type="ORF">DERP_011800</name>
</gene>
<dbReference type="InterPro" id="IPR043504">
    <property type="entry name" value="Peptidase_S1_PA_chymotrypsin"/>
</dbReference>
<dbReference type="Proteomes" id="UP000887458">
    <property type="component" value="Unassembled WGS sequence"/>
</dbReference>
<evidence type="ECO:0000256" key="1">
    <source>
        <dbReference type="SAM" id="Phobius"/>
    </source>
</evidence>
<evidence type="ECO:0000313" key="4">
    <source>
        <dbReference type="Proteomes" id="UP000887458"/>
    </source>
</evidence>
<organism evidence="3 4">
    <name type="scientific">Dermatophagoides pteronyssinus</name>
    <name type="common">European house dust mite</name>
    <dbReference type="NCBI Taxonomy" id="6956"/>
    <lineage>
        <taxon>Eukaryota</taxon>
        <taxon>Metazoa</taxon>
        <taxon>Ecdysozoa</taxon>
        <taxon>Arthropoda</taxon>
        <taxon>Chelicerata</taxon>
        <taxon>Arachnida</taxon>
        <taxon>Acari</taxon>
        <taxon>Acariformes</taxon>
        <taxon>Sarcoptiformes</taxon>
        <taxon>Astigmata</taxon>
        <taxon>Psoroptidia</taxon>
        <taxon>Analgoidea</taxon>
        <taxon>Pyroglyphidae</taxon>
        <taxon>Dermatophagoidinae</taxon>
        <taxon>Dermatophagoides</taxon>
    </lineage>
</organism>
<evidence type="ECO:0000256" key="2">
    <source>
        <dbReference type="SAM" id="SignalP"/>
    </source>
</evidence>
<dbReference type="EMBL" id="NJHN03000023">
    <property type="protein sequence ID" value="KAH9425072.1"/>
    <property type="molecule type" value="Genomic_DNA"/>
</dbReference>
<reference evidence="3 4" key="1">
    <citation type="journal article" date="2018" name="J. Allergy Clin. Immunol.">
        <title>High-quality assembly of Dermatophagoides pteronyssinus genome and transcriptome reveals a wide range of novel allergens.</title>
        <authorList>
            <person name="Liu X.Y."/>
            <person name="Yang K.Y."/>
            <person name="Wang M.Q."/>
            <person name="Kwok J.S."/>
            <person name="Zeng X."/>
            <person name="Yang Z."/>
            <person name="Xiao X.J."/>
            <person name="Lau C.P."/>
            <person name="Li Y."/>
            <person name="Huang Z.M."/>
            <person name="Ba J.G."/>
            <person name="Yim A.K."/>
            <person name="Ouyang C.Y."/>
            <person name="Ngai S.M."/>
            <person name="Chan T.F."/>
            <person name="Leung E.L."/>
            <person name="Liu L."/>
            <person name="Liu Z.G."/>
            <person name="Tsui S.K."/>
        </authorList>
    </citation>
    <scope>NUCLEOTIDE SEQUENCE [LARGE SCALE GENOMIC DNA]</scope>
    <source>
        <strain evidence="3">Derp</strain>
    </source>
</reference>
<comment type="caution">
    <text evidence="3">The sequence shown here is derived from an EMBL/GenBank/DDBJ whole genome shotgun (WGS) entry which is preliminary data.</text>
</comment>
<dbReference type="Gene3D" id="2.40.10.10">
    <property type="entry name" value="Trypsin-like serine proteases"/>
    <property type="match status" value="2"/>
</dbReference>
<keyword evidence="2" id="KW-0732">Signal</keyword>
<feature type="chain" id="PRO_5045281826" description="Peptidase S1 domain-containing protein" evidence="2">
    <location>
        <begin position="24"/>
        <end position="345"/>
    </location>
</feature>